<dbReference type="Pfam" id="PF03795">
    <property type="entry name" value="YCII"/>
    <property type="match status" value="1"/>
</dbReference>
<dbReference type="PANTHER" id="PTHR35174">
    <property type="entry name" value="BLL7171 PROTEIN-RELATED"/>
    <property type="match status" value="1"/>
</dbReference>
<sequence>MKVMVIVKATPSSEAGTLPSPELMEAMGNFNDKLVKAGVMKLGDGLKPSSTGFRVKFSGDKRTVVRGPFSETSELIAGYWIWEVNNIEEALEWVKQCPKPMPEDSEIEVRPHYEIEDFCDVENFEHIAAKEFASRNEMALQQAQLNSYLFFRGDCEAALNFYVKHLKAKVITKFRFSDAPDPLPEGLLQPGFESKIMHCEFAIGNTRIFASDGCNEAGSFSGFSQSLTVENEETAKNVFAALSEGGEVTMPLTETFWSPLYGQLKDQFGLEWMIMVPGPEMPH</sequence>
<dbReference type="Pfam" id="PF06983">
    <property type="entry name" value="3-dmu-9_3-mt"/>
    <property type="match status" value="1"/>
</dbReference>
<name>A0A6M4MFL6_9ALTE</name>
<feature type="domain" description="YCII-related" evidence="2">
    <location>
        <begin position="1"/>
        <end position="100"/>
    </location>
</feature>
<reference evidence="5" key="1">
    <citation type="submission" date="2014-12" db="EMBL/GenBank/DDBJ databases">
        <title>Complete genome sequence of a multi-drug resistant Klebsiella pneumoniae.</title>
        <authorList>
            <person name="Hua X."/>
            <person name="Chen Q."/>
            <person name="Li X."/>
            <person name="Feng Y."/>
            <person name="Ruan Z."/>
            <person name="Yu Y."/>
        </authorList>
    </citation>
    <scope>NUCLEOTIDE SEQUENCE [LARGE SCALE GENOMIC DNA]</scope>
    <source>
        <strain evidence="5">5.12</strain>
    </source>
</reference>
<evidence type="ECO:0000256" key="1">
    <source>
        <dbReference type="ARBA" id="ARBA00007689"/>
    </source>
</evidence>
<dbReference type="InterPro" id="IPR028973">
    <property type="entry name" value="PhnB-like"/>
</dbReference>
<dbReference type="EMBL" id="CP052766">
    <property type="protein sequence ID" value="QJR81678.1"/>
    <property type="molecule type" value="Genomic_DNA"/>
</dbReference>
<dbReference type="SUPFAM" id="SSF54593">
    <property type="entry name" value="Glyoxalase/Bleomycin resistance protein/Dihydroxybiphenyl dioxygenase"/>
    <property type="match status" value="1"/>
</dbReference>
<evidence type="ECO:0008006" key="6">
    <source>
        <dbReference type="Google" id="ProtNLM"/>
    </source>
</evidence>
<accession>A0A6M4MFL6</accession>
<dbReference type="RefSeq" id="WP_075610758.1">
    <property type="nucleotide sequence ID" value="NZ_CP052766.1"/>
</dbReference>
<protein>
    <recommendedName>
        <fullName evidence="6">VOC family protein</fullName>
    </recommendedName>
</protein>
<dbReference type="Gene3D" id="3.10.180.10">
    <property type="entry name" value="2,3-Dihydroxybiphenyl 1,2-Dioxygenase, domain 1"/>
    <property type="match status" value="1"/>
</dbReference>
<evidence type="ECO:0000259" key="3">
    <source>
        <dbReference type="Pfam" id="PF06983"/>
    </source>
</evidence>
<feature type="domain" description="PhnB-like" evidence="3">
    <location>
        <begin position="146"/>
        <end position="274"/>
    </location>
</feature>
<dbReference type="KEGG" id="apel:CA267_013330"/>
<reference evidence="4 5" key="2">
    <citation type="submission" date="2020-04" db="EMBL/GenBank/DDBJ databases">
        <title>Complete genome sequence of Alteromonas pelagimontana 5.12T.</title>
        <authorList>
            <person name="Sinha R.K."/>
            <person name="Krishnan K.P."/>
            <person name="Kurian J.P."/>
        </authorList>
    </citation>
    <scope>NUCLEOTIDE SEQUENCE [LARGE SCALE GENOMIC DNA]</scope>
    <source>
        <strain evidence="4 5">5.12</strain>
    </source>
</reference>
<proteinExistence type="inferred from homology"/>
<dbReference type="AlphaFoldDB" id="A0A6M4MFL6"/>
<dbReference type="PANTHER" id="PTHR35174:SF4">
    <property type="entry name" value="BLL7163 PROTEIN"/>
    <property type="match status" value="1"/>
</dbReference>
<comment type="similarity">
    <text evidence="1">Belongs to the YciI family.</text>
</comment>
<dbReference type="InterPro" id="IPR005545">
    <property type="entry name" value="YCII"/>
</dbReference>
<organism evidence="4 5">
    <name type="scientific">Alteromonas pelagimontana</name>
    <dbReference type="NCBI Taxonomy" id="1858656"/>
    <lineage>
        <taxon>Bacteria</taxon>
        <taxon>Pseudomonadati</taxon>
        <taxon>Pseudomonadota</taxon>
        <taxon>Gammaproteobacteria</taxon>
        <taxon>Alteromonadales</taxon>
        <taxon>Alteromonadaceae</taxon>
        <taxon>Alteromonas/Salinimonas group</taxon>
        <taxon>Alteromonas</taxon>
    </lineage>
</organism>
<evidence type="ECO:0000313" key="5">
    <source>
        <dbReference type="Proteomes" id="UP000219285"/>
    </source>
</evidence>
<gene>
    <name evidence="4" type="ORF">CA267_013330</name>
</gene>
<dbReference type="InterPro" id="IPR029068">
    <property type="entry name" value="Glyas_Bleomycin-R_OHBP_Dase"/>
</dbReference>
<dbReference type="CDD" id="cd06588">
    <property type="entry name" value="PhnB_like"/>
    <property type="match status" value="1"/>
</dbReference>
<dbReference type="InterPro" id="IPR011008">
    <property type="entry name" value="Dimeric_a/b-barrel"/>
</dbReference>
<dbReference type="SUPFAM" id="SSF54909">
    <property type="entry name" value="Dimeric alpha+beta barrel"/>
    <property type="match status" value="1"/>
</dbReference>
<evidence type="ECO:0000259" key="2">
    <source>
        <dbReference type="Pfam" id="PF03795"/>
    </source>
</evidence>
<keyword evidence="5" id="KW-1185">Reference proteome</keyword>
<dbReference type="OrthoDB" id="9795306at2"/>
<evidence type="ECO:0000313" key="4">
    <source>
        <dbReference type="EMBL" id="QJR81678.1"/>
    </source>
</evidence>
<dbReference type="Proteomes" id="UP000219285">
    <property type="component" value="Chromosome"/>
</dbReference>
<dbReference type="Gene3D" id="3.30.70.1060">
    <property type="entry name" value="Dimeric alpha+beta barrel"/>
    <property type="match status" value="1"/>
</dbReference>